<evidence type="ECO:0000256" key="3">
    <source>
        <dbReference type="ARBA" id="ARBA00022692"/>
    </source>
</evidence>
<dbReference type="HOGENOM" id="CLU_101659_1_0_2"/>
<evidence type="ECO:0000256" key="1">
    <source>
        <dbReference type="ARBA" id="ARBA00004651"/>
    </source>
</evidence>
<proteinExistence type="predicted"/>
<dbReference type="Pfam" id="PF04039">
    <property type="entry name" value="MnhB"/>
    <property type="match status" value="1"/>
</dbReference>
<evidence type="ECO:0000256" key="5">
    <source>
        <dbReference type="ARBA" id="ARBA00023136"/>
    </source>
</evidence>
<dbReference type="PATRIC" id="fig|1434118.4.peg.5427"/>
<dbReference type="InterPro" id="IPR050622">
    <property type="entry name" value="CPA3_antiporter_subunitB"/>
</dbReference>
<dbReference type="PANTHER" id="PTHR33932:SF4">
    <property type="entry name" value="NA(+)_H(+) ANTIPORTER SUBUNIT B"/>
    <property type="match status" value="1"/>
</dbReference>
<dbReference type="PANTHER" id="PTHR33932">
    <property type="entry name" value="NA(+)/H(+) ANTIPORTER SUBUNIT B"/>
    <property type="match status" value="1"/>
</dbReference>
<evidence type="ECO:0000313" key="8">
    <source>
        <dbReference type="EMBL" id="AKB38821.1"/>
    </source>
</evidence>
<dbReference type="RefSeq" id="WP_048185264.1">
    <property type="nucleotide sequence ID" value="NZ_CP009508.1"/>
</dbReference>
<feature type="domain" description="Na+/H+ antiporter MnhB subunit-related protein" evidence="7">
    <location>
        <begin position="7"/>
        <end position="134"/>
    </location>
</feature>
<dbReference type="EMBL" id="CP009508">
    <property type="protein sequence ID" value="AKB38821.1"/>
    <property type="molecule type" value="Genomic_DNA"/>
</dbReference>
<reference evidence="8 9" key="1">
    <citation type="submission" date="2014-07" db="EMBL/GenBank/DDBJ databases">
        <title>Methanogenic archaea and the global carbon cycle.</title>
        <authorList>
            <person name="Henriksen J.R."/>
            <person name="Luke J."/>
            <person name="Reinhart S."/>
            <person name="Benedict M.N."/>
            <person name="Youngblut N.D."/>
            <person name="Metcalf M.E."/>
            <person name="Whitaker R.J."/>
            <person name="Metcalf W.W."/>
        </authorList>
    </citation>
    <scope>NUCLEOTIDE SEQUENCE [LARGE SCALE GENOMIC DNA]</scope>
    <source>
        <strain evidence="8 9">C2J</strain>
    </source>
</reference>
<keyword evidence="3 6" id="KW-0812">Transmembrane</keyword>
<evidence type="ECO:0000259" key="7">
    <source>
        <dbReference type="Pfam" id="PF04039"/>
    </source>
</evidence>
<keyword evidence="5 6" id="KW-0472">Membrane</keyword>
<evidence type="ECO:0000313" key="9">
    <source>
        <dbReference type="Proteomes" id="UP000033123"/>
    </source>
</evidence>
<comment type="subcellular location">
    <subcellularLocation>
        <location evidence="1">Cell membrane</location>
        <topology evidence="1">Multi-pass membrane protein</topology>
    </subcellularLocation>
</comment>
<sequence>MADTTVITKTIAKVCLMIDMLYSIDLLLIGGNRPGGGFIGGVLCAAGIGLIYVAYGYDAIKKIWNPDWHMWFGYGLLFASITAWSPLFAGHKYFRSAFDFIPVEIGGVHLFELEMVSSMFFDLGVYFVVVGGLLFIATKLGTDKGPEGEHE</sequence>
<feature type="transmembrane region" description="Helical" evidence="6">
    <location>
        <begin position="12"/>
        <end position="31"/>
    </location>
</feature>
<dbReference type="Proteomes" id="UP000033123">
    <property type="component" value="Chromosome"/>
</dbReference>
<dbReference type="NCBIfam" id="NF009224">
    <property type="entry name" value="PRK12574.1"/>
    <property type="match status" value="1"/>
</dbReference>
<evidence type="ECO:0000256" key="2">
    <source>
        <dbReference type="ARBA" id="ARBA00022475"/>
    </source>
</evidence>
<keyword evidence="4 6" id="KW-1133">Transmembrane helix</keyword>
<dbReference type="STRING" id="1434118.MSSAC_4231"/>
<dbReference type="InterPro" id="IPR007182">
    <property type="entry name" value="MnhB"/>
</dbReference>
<evidence type="ECO:0000256" key="6">
    <source>
        <dbReference type="SAM" id="Phobius"/>
    </source>
</evidence>
<dbReference type="GO" id="GO:0005886">
    <property type="term" value="C:plasma membrane"/>
    <property type="evidence" value="ECO:0007669"/>
    <property type="project" value="UniProtKB-SubCell"/>
</dbReference>
<organism evidence="8 9">
    <name type="scientific">Methanosarcina siciliae C2J</name>
    <dbReference type="NCBI Taxonomy" id="1434118"/>
    <lineage>
        <taxon>Archaea</taxon>
        <taxon>Methanobacteriati</taxon>
        <taxon>Methanobacteriota</taxon>
        <taxon>Stenosarchaea group</taxon>
        <taxon>Methanomicrobia</taxon>
        <taxon>Methanosarcinales</taxon>
        <taxon>Methanosarcinaceae</taxon>
        <taxon>Methanosarcina</taxon>
    </lineage>
</organism>
<keyword evidence="2" id="KW-1003">Cell membrane</keyword>
<protein>
    <submittedName>
        <fullName evidence="8">Na(+) H(+) antiporter subunit B</fullName>
    </submittedName>
</protein>
<dbReference type="GeneID" id="24873973"/>
<feature type="transmembrane region" description="Helical" evidence="6">
    <location>
        <begin position="37"/>
        <end position="57"/>
    </location>
</feature>
<name>A0A0E3LED3_9EURY</name>
<dbReference type="KEGG" id="msj:MSSAC_4231"/>
<feature type="transmembrane region" description="Helical" evidence="6">
    <location>
        <begin position="119"/>
        <end position="137"/>
    </location>
</feature>
<feature type="transmembrane region" description="Helical" evidence="6">
    <location>
        <begin position="69"/>
        <end position="89"/>
    </location>
</feature>
<gene>
    <name evidence="8" type="ORF">MSSAC_4231</name>
</gene>
<accession>A0A0E3LED3</accession>
<dbReference type="AlphaFoldDB" id="A0A0E3LED3"/>
<evidence type="ECO:0000256" key="4">
    <source>
        <dbReference type="ARBA" id="ARBA00022989"/>
    </source>
</evidence>